<evidence type="ECO:0000313" key="2">
    <source>
        <dbReference type="Proteomes" id="UP000007953"/>
    </source>
</evidence>
<gene>
    <name evidence="1" type="ordered locus">RSPO_c00076</name>
</gene>
<dbReference type="KEGG" id="rsn:RSPO_c00076"/>
<sequence>MHGLLPECFLCVRTAGRERDQVAQRGRTADRAGGLRIGEYRKGA</sequence>
<reference evidence="1 2" key="1">
    <citation type="journal article" date="2011" name="J. Bacteriol.">
        <title>Complete genome sequence of the plant pathogen Ralstonia solanacearum strain Po82.</title>
        <authorList>
            <person name="Xu J."/>
            <person name="Zheng H.J."/>
            <person name="Liu L."/>
            <person name="Pan Z.C."/>
            <person name="Prior P."/>
            <person name="Tang B."/>
            <person name="Xu J.S."/>
            <person name="Zhang H."/>
            <person name="Tian Q."/>
            <person name="Zhang L.Q."/>
            <person name="Feng J."/>
        </authorList>
    </citation>
    <scope>NUCLEOTIDE SEQUENCE [LARGE SCALE GENOMIC DNA]</scope>
    <source>
        <strain evidence="1 2">Po82</strain>
    </source>
</reference>
<dbReference type="EMBL" id="CP002819">
    <property type="protein sequence ID" value="AEG67380.1"/>
    <property type="molecule type" value="Genomic_DNA"/>
</dbReference>
<protein>
    <submittedName>
        <fullName evidence="1">Uncharacterized protein</fullName>
    </submittedName>
</protein>
<dbReference type="AlphaFoldDB" id="F6G5W4"/>
<dbReference type="Proteomes" id="UP000007953">
    <property type="component" value="Chromosome"/>
</dbReference>
<name>F6G5W4_RALS8</name>
<dbReference type="PATRIC" id="fig|1031711.3.peg.75"/>
<dbReference type="HOGENOM" id="CLU_3221105_0_0_4"/>
<proteinExistence type="predicted"/>
<accession>F6G5W4</accession>
<evidence type="ECO:0000313" key="1">
    <source>
        <dbReference type="EMBL" id="AEG67380.1"/>
    </source>
</evidence>
<organism evidence="1 2">
    <name type="scientific">Ralstonia solanacearum (strain Po82)</name>
    <dbReference type="NCBI Taxonomy" id="1031711"/>
    <lineage>
        <taxon>Bacteria</taxon>
        <taxon>Pseudomonadati</taxon>
        <taxon>Pseudomonadota</taxon>
        <taxon>Betaproteobacteria</taxon>
        <taxon>Burkholderiales</taxon>
        <taxon>Burkholderiaceae</taxon>
        <taxon>Ralstonia</taxon>
        <taxon>Ralstonia solanacearum species complex</taxon>
    </lineage>
</organism>